<dbReference type="Gene3D" id="3.30.70.1430">
    <property type="entry name" value="Multidrug efflux transporter AcrB pore domain"/>
    <property type="match status" value="2"/>
</dbReference>
<dbReference type="GO" id="GO:0042910">
    <property type="term" value="F:xenobiotic transmembrane transporter activity"/>
    <property type="evidence" value="ECO:0007669"/>
    <property type="project" value="TreeGrafter"/>
</dbReference>
<dbReference type="eggNOG" id="COG0841">
    <property type="taxonomic scope" value="Bacteria"/>
</dbReference>
<dbReference type="NCBIfam" id="TIGR00915">
    <property type="entry name" value="2A0602"/>
    <property type="match status" value="1"/>
</dbReference>
<comment type="subcellular location">
    <subcellularLocation>
        <location evidence="1">Cell inner membrane</location>
        <topology evidence="1">Multi-pass membrane protein</topology>
    </subcellularLocation>
</comment>
<dbReference type="Pfam" id="PF00873">
    <property type="entry name" value="ACR_tran"/>
    <property type="match status" value="1"/>
</dbReference>
<dbReference type="Proteomes" id="UP000008204">
    <property type="component" value="Chromosome"/>
</dbReference>
<evidence type="ECO:0000256" key="2">
    <source>
        <dbReference type="ARBA" id="ARBA00010942"/>
    </source>
</evidence>
<dbReference type="SUPFAM" id="SSF82693">
    <property type="entry name" value="Multidrug efflux transporter AcrB pore domain, PN1, PN2, PC1 and PC2 subdomains"/>
    <property type="match status" value="3"/>
</dbReference>
<keyword evidence="12" id="KW-1185">Reference proteome</keyword>
<proteinExistence type="inferred from homology"/>
<evidence type="ECO:0000256" key="7">
    <source>
        <dbReference type="ARBA" id="ARBA00022989"/>
    </source>
</evidence>
<dbReference type="SUPFAM" id="SSF82866">
    <property type="entry name" value="Multidrug efflux transporter AcrB transmembrane domain"/>
    <property type="match status" value="2"/>
</dbReference>
<dbReference type="PRINTS" id="PR00702">
    <property type="entry name" value="ACRIFLAVINRP"/>
</dbReference>
<keyword evidence="5" id="KW-0997">Cell inner membrane</keyword>
<dbReference type="Gene3D" id="3.30.70.1320">
    <property type="entry name" value="Multidrug efflux transporter AcrB pore domain like"/>
    <property type="match status" value="1"/>
</dbReference>
<feature type="transmembrane region" description="Helical" evidence="10">
    <location>
        <begin position="952"/>
        <end position="977"/>
    </location>
</feature>
<dbReference type="GO" id="GO:0009636">
    <property type="term" value="P:response to toxic substance"/>
    <property type="evidence" value="ECO:0007669"/>
    <property type="project" value="UniProtKB-ARBA"/>
</dbReference>
<feature type="transmembrane region" description="Helical" evidence="10">
    <location>
        <begin position="376"/>
        <end position="397"/>
    </location>
</feature>
<feature type="transmembrane region" description="Helical" evidence="10">
    <location>
        <begin position="910"/>
        <end position="932"/>
    </location>
</feature>
<dbReference type="PANTHER" id="PTHR32063:SF11">
    <property type="entry name" value="CATION OR DRUG EFFLUX SYSTEM PROTEIN"/>
    <property type="match status" value="1"/>
</dbReference>
<evidence type="ECO:0000256" key="10">
    <source>
        <dbReference type="SAM" id="Phobius"/>
    </source>
</evidence>
<dbReference type="Gene3D" id="3.30.2090.10">
    <property type="entry name" value="Multidrug efflux transporter AcrB TolC docking domain, DN and DC subdomains"/>
    <property type="match status" value="2"/>
</dbReference>
<dbReference type="GO" id="GO:0015562">
    <property type="term" value="F:efflux transmembrane transporter activity"/>
    <property type="evidence" value="ECO:0007669"/>
    <property type="project" value="InterPro"/>
</dbReference>
<keyword evidence="4" id="KW-1003">Cell membrane</keyword>
<dbReference type="HOGENOM" id="CLU_002755_1_2_3"/>
<protein>
    <submittedName>
        <fullName evidence="11">Transporter, hydrophobe/amphiphile efflux-1 (HAE1) family</fullName>
    </submittedName>
</protein>
<dbReference type="InterPro" id="IPR001036">
    <property type="entry name" value="Acrflvin-R"/>
</dbReference>
<keyword evidence="3" id="KW-0813">Transport</keyword>
<dbReference type="STRING" id="41431.PCC8801_0499"/>
<dbReference type="AlphaFoldDB" id="B7JVM0"/>
<feature type="transmembrane region" description="Helical" evidence="10">
    <location>
        <begin position="1029"/>
        <end position="1055"/>
    </location>
</feature>
<dbReference type="PANTHER" id="PTHR32063">
    <property type="match status" value="1"/>
</dbReference>
<reference evidence="12" key="1">
    <citation type="journal article" date="2011" name="MBio">
        <title>Novel metabolic attributes of the genus Cyanothece, comprising a group of unicellular nitrogen-fixing Cyanobacteria.</title>
        <authorList>
            <person name="Bandyopadhyay A."/>
            <person name="Elvitigala T."/>
            <person name="Welsh E."/>
            <person name="Stockel J."/>
            <person name="Liberton M."/>
            <person name="Min H."/>
            <person name="Sherman L.A."/>
            <person name="Pakrasi H.B."/>
        </authorList>
    </citation>
    <scope>NUCLEOTIDE SEQUENCE [LARGE SCALE GENOMIC DNA]</scope>
    <source>
        <strain evidence="12">PCC 8801</strain>
    </source>
</reference>
<feature type="transmembrane region" description="Helical" evidence="10">
    <location>
        <begin position="544"/>
        <end position="563"/>
    </location>
</feature>
<dbReference type="OrthoDB" id="9791035at2"/>
<gene>
    <name evidence="11" type="ordered locus">PCC8801_0499</name>
</gene>
<evidence type="ECO:0000256" key="9">
    <source>
        <dbReference type="SAM" id="MobiDB-lite"/>
    </source>
</evidence>
<dbReference type="InterPro" id="IPR027463">
    <property type="entry name" value="AcrB_DN_DC_subdom"/>
</dbReference>
<feature type="transmembrane region" description="Helical" evidence="10">
    <location>
        <begin position="998"/>
        <end position="1017"/>
    </location>
</feature>
<sequence length="1106" mass="120168">MLLSFANAFIKRPVLSTVCTIVIILLGTIAMALLPLDKLPEIAPKKVAVSANYIGADAKTTEDNVTTVLEREINGTEQVRWIDSFTDNTGNVTVNVTFPTEMDRNTAQVLVQNRVSQAQSTLPSVVNQAGLRTNTQSPSLTLVYGFYVENGPDGQPLYDTTFIYNYVDRYIWNDMKGLPGVGSVALFGGANYAMRIWLDPDKLAARGLTALDVVGTINEQNFEVGIGRIGQQPAPQDQQFELPLRVAGRFTNVAEAEDMVVKVGEDGTLIRIKDVGYAELGMENYDTKVNVDGNPGVAFLIYQLPGSNALETADAAKAKMAELQQSFPPGLKVVIGLDNTLFVNASLEDLMITLLQAIALVVLVIFVFLQDWRTTVIPAIAIPVALVGAMIGLKAFGFTLNQLSLFACVLATGLVVDDGIVIVEAVSNKLSQGMRPRQAAMDAMDELFGATIATSVVLMAVFVPVTFFPGTTGIVYRQFALTIIFAVAFSTFNALTFSPTMSAILLSPPQPKHGPLALFFNWFNRGFDLVREGYRRFINFLTHVRILVMVVFIAGLVGTAWIYQTMPSGFIPAEDQGYFFGITEAPPGVSLNYTYAIDRQTTQIIQNMENADQVLDHVISLTGFSFEGRNANKSLTFVKLKPWGERPGPQKSAFGIIQKLNRAFAQQISGARVFAANAPPVDGLSSFDGSEIFIQDRQLKGIDALIENVQRVMAAANQRPEIGSTFTTFTFNSPLITMEIDRQKAKAQNIAIDDILRTLQTYIGSNFVNQFVFEGRLYRVYAQATPQDRANPEDIGRLYVRSRDGAIVQLSNLVTPTQTTYPPILTRYKTYPAIKLIISPAPGYSSGQVIQAMEEVANETLQPGFGYAWTNTAAEEKSSGGAAPVVFGLAFVMVFLVLAAQYESYIDPTIILLTVPLAILGALGAIWIRVSFVQTAPFNPGNGIWPILNNNMYAQVALVMLIGLAAKNAILIVEFANQARDLGMTITRSAIYAAEERLRPILMTAVSSLVGFAPLLTASSVGAVSRWSLGTAIFGGLALATVLSLVLVPILYIVVKNFEKYLLDGGKKPPSPPSSGNGHSKPSPPPEPQPENEEIAPVFKTSPQNE</sequence>
<dbReference type="Gene3D" id="3.30.70.1440">
    <property type="entry name" value="Multidrug efflux transporter AcrB pore domain"/>
    <property type="match status" value="1"/>
</dbReference>
<keyword evidence="8 10" id="KW-0472">Membrane</keyword>
<evidence type="ECO:0000313" key="12">
    <source>
        <dbReference type="Proteomes" id="UP000008204"/>
    </source>
</evidence>
<accession>B7JVM0</accession>
<dbReference type="GO" id="GO:0005886">
    <property type="term" value="C:plasma membrane"/>
    <property type="evidence" value="ECO:0007669"/>
    <property type="project" value="UniProtKB-SubCell"/>
</dbReference>
<evidence type="ECO:0000256" key="1">
    <source>
        <dbReference type="ARBA" id="ARBA00004429"/>
    </source>
</evidence>
<comment type="similarity">
    <text evidence="2">Belongs to the resistance-nodulation-cell division (RND) (TC 2.A.6) family.</text>
</comment>
<evidence type="ECO:0000256" key="6">
    <source>
        <dbReference type="ARBA" id="ARBA00022692"/>
    </source>
</evidence>
<evidence type="ECO:0000256" key="3">
    <source>
        <dbReference type="ARBA" id="ARBA00022448"/>
    </source>
</evidence>
<feature type="transmembrane region" description="Helical" evidence="10">
    <location>
        <begin position="403"/>
        <end position="426"/>
    </location>
</feature>
<keyword evidence="7 10" id="KW-1133">Transmembrane helix</keyword>
<feature type="transmembrane region" description="Helical" evidence="10">
    <location>
        <begin position="447"/>
        <end position="468"/>
    </location>
</feature>
<feature type="transmembrane region" description="Helical" evidence="10">
    <location>
        <begin position="474"/>
        <end position="495"/>
    </location>
</feature>
<dbReference type="RefSeq" id="WP_012593868.1">
    <property type="nucleotide sequence ID" value="NC_011726.1"/>
</dbReference>
<name>B7JVM0_RIPO1</name>
<feature type="transmembrane region" description="Helical" evidence="10">
    <location>
        <begin position="12"/>
        <end position="36"/>
    </location>
</feature>
<keyword evidence="6 10" id="KW-0812">Transmembrane</keyword>
<feature type="region of interest" description="Disordered" evidence="9">
    <location>
        <begin position="1066"/>
        <end position="1106"/>
    </location>
</feature>
<evidence type="ECO:0000313" key="11">
    <source>
        <dbReference type="EMBL" id="ACK64591.1"/>
    </source>
</evidence>
<evidence type="ECO:0000256" key="8">
    <source>
        <dbReference type="ARBA" id="ARBA00023136"/>
    </source>
</evidence>
<feature type="transmembrane region" description="Helical" evidence="10">
    <location>
        <begin position="881"/>
        <end position="898"/>
    </location>
</feature>
<dbReference type="EMBL" id="CP001287">
    <property type="protein sequence ID" value="ACK64591.1"/>
    <property type="molecule type" value="Genomic_DNA"/>
</dbReference>
<dbReference type="KEGG" id="cyp:PCC8801_0499"/>
<feature type="transmembrane region" description="Helical" evidence="10">
    <location>
        <begin position="350"/>
        <end position="369"/>
    </location>
</feature>
<evidence type="ECO:0000256" key="5">
    <source>
        <dbReference type="ARBA" id="ARBA00022519"/>
    </source>
</evidence>
<dbReference type="Gene3D" id="1.20.1640.10">
    <property type="entry name" value="Multidrug efflux transporter AcrB transmembrane domain"/>
    <property type="match status" value="2"/>
</dbReference>
<organism evidence="11 12">
    <name type="scientific">Rippkaea orientalis (strain PCC 8801 / RF-1)</name>
    <name type="common">Cyanothece sp. (strain PCC 8801)</name>
    <dbReference type="NCBI Taxonomy" id="41431"/>
    <lineage>
        <taxon>Bacteria</taxon>
        <taxon>Bacillati</taxon>
        <taxon>Cyanobacteriota</taxon>
        <taxon>Cyanophyceae</taxon>
        <taxon>Oscillatoriophycideae</taxon>
        <taxon>Chroococcales</taxon>
        <taxon>Aphanothecaceae</taxon>
        <taxon>Rippkaea</taxon>
        <taxon>Rippkaea orientalis</taxon>
    </lineage>
</organism>
<dbReference type="InterPro" id="IPR004764">
    <property type="entry name" value="MdtF-like"/>
</dbReference>
<evidence type="ECO:0000256" key="4">
    <source>
        <dbReference type="ARBA" id="ARBA00022475"/>
    </source>
</evidence>
<dbReference type="SUPFAM" id="SSF82714">
    <property type="entry name" value="Multidrug efflux transporter AcrB TolC docking domain, DN and DC subdomains"/>
    <property type="match status" value="2"/>
</dbReference>